<dbReference type="Proteomes" id="UP001580346">
    <property type="component" value="Unassembled WGS sequence"/>
</dbReference>
<accession>A0ABV5B184</accession>
<keyword evidence="2" id="KW-1185">Reference proteome</keyword>
<feature type="non-terminal residue" evidence="1">
    <location>
        <position position="1"/>
    </location>
</feature>
<sequence>VRNFIPDAWIYSPVQPDPINSEIWLKGDNRSFKKELRGNQFRTEQEVRVTFHNEGATSHNYRGVGESGMKLVYKNIPGAPDHYETAYANVNDLSVANSFE</sequence>
<organism evidence="1 2">
    <name type="scientific">Paenibacillus enshidis</name>
    <dbReference type="NCBI Taxonomy" id="1458439"/>
    <lineage>
        <taxon>Bacteria</taxon>
        <taxon>Bacillati</taxon>
        <taxon>Bacillota</taxon>
        <taxon>Bacilli</taxon>
        <taxon>Bacillales</taxon>
        <taxon>Paenibacillaceae</taxon>
        <taxon>Paenibacillus</taxon>
    </lineage>
</organism>
<comment type="caution">
    <text evidence="1">The sequence shown here is derived from an EMBL/GenBank/DDBJ whole genome shotgun (WGS) entry which is preliminary data.</text>
</comment>
<evidence type="ECO:0000313" key="1">
    <source>
        <dbReference type="EMBL" id="MFB5270055.1"/>
    </source>
</evidence>
<protein>
    <submittedName>
        <fullName evidence="1">Uncharacterized protein</fullName>
    </submittedName>
</protein>
<name>A0ABV5B184_9BACL</name>
<dbReference type="EMBL" id="JBHHMI010000094">
    <property type="protein sequence ID" value="MFB5270055.1"/>
    <property type="molecule type" value="Genomic_DNA"/>
</dbReference>
<gene>
    <name evidence="1" type="ORF">ACE41H_25230</name>
</gene>
<proteinExistence type="predicted"/>
<reference evidence="1 2" key="1">
    <citation type="submission" date="2024-09" db="EMBL/GenBank/DDBJ databases">
        <title>Paenibacillus zeirhizospherea sp. nov., isolated from surface of the maize (Zea mays) roots in a horticulture field, Hungary.</title>
        <authorList>
            <person name="Marton D."/>
            <person name="Farkas M."/>
            <person name="Bedics A."/>
            <person name="Toth E."/>
            <person name="Tancsics A."/>
            <person name="Boka K."/>
            <person name="Maroti G."/>
            <person name="Kriszt B."/>
            <person name="Cserhati M."/>
        </authorList>
    </citation>
    <scope>NUCLEOTIDE SEQUENCE [LARGE SCALE GENOMIC DNA]</scope>
    <source>
        <strain evidence="1 2">KCTC 33519</strain>
    </source>
</reference>
<evidence type="ECO:0000313" key="2">
    <source>
        <dbReference type="Proteomes" id="UP001580346"/>
    </source>
</evidence>